<evidence type="ECO:0000313" key="7">
    <source>
        <dbReference type="EMBL" id="RDH42594.1"/>
    </source>
</evidence>
<dbReference type="Pfam" id="PF01810">
    <property type="entry name" value="LysE"/>
    <property type="match status" value="1"/>
</dbReference>
<keyword evidence="8" id="KW-1185">Reference proteome</keyword>
<dbReference type="PANTHER" id="PTHR30086:SF20">
    <property type="entry name" value="ARGININE EXPORTER PROTEIN ARGO-RELATED"/>
    <property type="match status" value="1"/>
</dbReference>
<evidence type="ECO:0000313" key="8">
    <source>
        <dbReference type="Proteomes" id="UP000257039"/>
    </source>
</evidence>
<evidence type="ECO:0000256" key="4">
    <source>
        <dbReference type="ARBA" id="ARBA00022989"/>
    </source>
</evidence>
<name>A0A4P9VJV1_9GAMM</name>
<dbReference type="EMBL" id="NDXW01000001">
    <property type="protein sequence ID" value="RDH42594.1"/>
    <property type="molecule type" value="Genomic_DNA"/>
</dbReference>
<feature type="transmembrane region" description="Helical" evidence="6">
    <location>
        <begin position="87"/>
        <end position="106"/>
    </location>
</feature>
<evidence type="ECO:0000256" key="3">
    <source>
        <dbReference type="ARBA" id="ARBA00022692"/>
    </source>
</evidence>
<organism evidence="7 8">
    <name type="scientific">Zooshikella ganghwensis</name>
    <dbReference type="NCBI Taxonomy" id="202772"/>
    <lineage>
        <taxon>Bacteria</taxon>
        <taxon>Pseudomonadati</taxon>
        <taxon>Pseudomonadota</taxon>
        <taxon>Gammaproteobacteria</taxon>
        <taxon>Oceanospirillales</taxon>
        <taxon>Zooshikellaceae</taxon>
        <taxon>Zooshikella</taxon>
    </lineage>
</organism>
<keyword evidence="3 6" id="KW-0812">Transmembrane</keyword>
<proteinExistence type="predicted"/>
<reference evidence="7 8" key="1">
    <citation type="submission" date="2017-04" db="EMBL/GenBank/DDBJ databases">
        <title>Draft genome sequence of Zooshikella ganghwensis VG4 isolated from Red Sea sediments.</title>
        <authorList>
            <person name="Rehman Z."/>
            <person name="Alam I."/>
            <person name="Kamau A."/>
            <person name="Bajic V."/>
            <person name="Leiknes T."/>
        </authorList>
    </citation>
    <scope>NUCLEOTIDE SEQUENCE [LARGE SCALE GENOMIC DNA]</scope>
    <source>
        <strain evidence="7 8">VG4</strain>
    </source>
</reference>
<keyword evidence="4 6" id="KW-1133">Transmembrane helix</keyword>
<dbReference type="PIRSF" id="PIRSF006324">
    <property type="entry name" value="LeuE"/>
    <property type="match status" value="1"/>
</dbReference>
<comment type="subcellular location">
    <subcellularLocation>
        <location evidence="1">Cell membrane</location>
        <topology evidence="1">Multi-pass membrane protein</topology>
    </subcellularLocation>
</comment>
<feature type="transmembrane region" description="Helical" evidence="6">
    <location>
        <begin position="127"/>
        <end position="148"/>
    </location>
</feature>
<evidence type="ECO:0000256" key="1">
    <source>
        <dbReference type="ARBA" id="ARBA00004651"/>
    </source>
</evidence>
<evidence type="ECO:0000256" key="2">
    <source>
        <dbReference type="ARBA" id="ARBA00022475"/>
    </source>
</evidence>
<evidence type="ECO:0000256" key="5">
    <source>
        <dbReference type="ARBA" id="ARBA00023136"/>
    </source>
</evidence>
<dbReference type="AlphaFoldDB" id="A0A4P9VJV1"/>
<keyword evidence="5 6" id="KW-0472">Membrane</keyword>
<feature type="transmembrane region" description="Helical" evidence="6">
    <location>
        <begin position="160"/>
        <end position="185"/>
    </location>
</feature>
<comment type="caution">
    <text evidence="7">The sequence shown here is derived from an EMBL/GenBank/DDBJ whole genome shotgun (WGS) entry which is preliminary data.</text>
</comment>
<feature type="transmembrane region" description="Helical" evidence="6">
    <location>
        <begin position="16"/>
        <end position="38"/>
    </location>
</feature>
<evidence type="ECO:0000256" key="6">
    <source>
        <dbReference type="SAM" id="Phobius"/>
    </source>
</evidence>
<protein>
    <submittedName>
        <fullName evidence="7">LysE family translocator</fullName>
    </submittedName>
</protein>
<dbReference type="RefSeq" id="WP_094786075.1">
    <property type="nucleotide sequence ID" value="NZ_NDXW01000001.1"/>
</dbReference>
<dbReference type="InterPro" id="IPR001123">
    <property type="entry name" value="LeuE-type"/>
</dbReference>
<sequence length="223" mass="23782">MCLQIKRGFPLPVESVISFAIIVALSAMLPGPNGLLIVNNSVSYGRKTAFVTLAGTLSAFYVHGLFSVIGVSALIMSSATAFTVFKYIGVVYLLYLGVSSLVQAVSKPSATYTPVSVSRAPCLSWRKAWSAGFITNLFNPKVSMFYLALFPQFVTETSSLLLTTLFLVTLQVVIVGCWFSSVAIVAESVAKKASGNLSRIVKGAAGSVMVWFGISLAQVQTRT</sequence>
<dbReference type="Proteomes" id="UP000257039">
    <property type="component" value="Unassembled WGS sequence"/>
</dbReference>
<keyword evidence="2" id="KW-1003">Cell membrane</keyword>
<dbReference type="PANTHER" id="PTHR30086">
    <property type="entry name" value="ARGININE EXPORTER PROTEIN ARGO"/>
    <property type="match status" value="1"/>
</dbReference>
<dbReference type="GO" id="GO:0015171">
    <property type="term" value="F:amino acid transmembrane transporter activity"/>
    <property type="evidence" value="ECO:0007669"/>
    <property type="project" value="TreeGrafter"/>
</dbReference>
<feature type="transmembrane region" description="Helical" evidence="6">
    <location>
        <begin position="50"/>
        <end position="75"/>
    </location>
</feature>
<accession>A0A4P9VJV1</accession>
<dbReference type="GO" id="GO:0005886">
    <property type="term" value="C:plasma membrane"/>
    <property type="evidence" value="ECO:0007669"/>
    <property type="project" value="UniProtKB-SubCell"/>
</dbReference>
<gene>
    <name evidence="7" type="ORF">B9G39_03550</name>
</gene>